<gene>
    <name evidence="3" type="ORF">PNK_1381</name>
</gene>
<sequence>MTHSHSKPDSSDSQHEGNPDQEEITYKRPEFIVIDDRPTNPYGYKKQTRYNSSGEQAGNEDHSQVQQGPFSLRFLCLLGVIFCFIFGIGLFFIASLSTVAAVVFLLQNGELNRGVRALWKLFSNVIVVGAGCMIGLISPTIGIGLMAVYFSLSGRLSSSDGLKRAVKRWFNIP</sequence>
<feature type="transmembrane region" description="Helical" evidence="2">
    <location>
        <begin position="126"/>
        <end position="150"/>
    </location>
</feature>
<dbReference type="KEGG" id="pnl:PNK_1381"/>
<proteinExistence type="predicted"/>
<dbReference type="EMBL" id="LN879502">
    <property type="protein sequence ID" value="CUI16994.1"/>
    <property type="molecule type" value="Genomic_DNA"/>
</dbReference>
<evidence type="ECO:0000313" key="4">
    <source>
        <dbReference type="Proteomes" id="UP000069902"/>
    </source>
</evidence>
<dbReference type="InParanoid" id="A0A0U5JEH9"/>
<name>A0A0U5JEH9_9BACT</name>
<evidence type="ECO:0000313" key="3">
    <source>
        <dbReference type="EMBL" id="CUI16994.1"/>
    </source>
</evidence>
<reference evidence="4" key="1">
    <citation type="submission" date="2015-09" db="EMBL/GenBank/DDBJ databases">
        <authorList>
            <person name="Bertelli C."/>
        </authorList>
    </citation>
    <scope>NUCLEOTIDE SEQUENCE [LARGE SCALE GENOMIC DNA]</scope>
    <source>
        <strain evidence="4">KNic</strain>
    </source>
</reference>
<dbReference type="AlphaFoldDB" id="A0A0U5JEH9"/>
<feature type="transmembrane region" description="Helical" evidence="2">
    <location>
        <begin position="74"/>
        <end position="106"/>
    </location>
</feature>
<accession>A0A0U5JEH9</accession>
<evidence type="ECO:0000256" key="2">
    <source>
        <dbReference type="SAM" id="Phobius"/>
    </source>
</evidence>
<feature type="compositionally biased region" description="Basic and acidic residues" evidence="1">
    <location>
        <begin position="1"/>
        <end position="38"/>
    </location>
</feature>
<keyword evidence="2" id="KW-1133">Transmembrane helix</keyword>
<organism evidence="3 4">
    <name type="scientific">Candidatus Protochlamydia naegleriophila</name>
    <dbReference type="NCBI Taxonomy" id="389348"/>
    <lineage>
        <taxon>Bacteria</taxon>
        <taxon>Pseudomonadati</taxon>
        <taxon>Chlamydiota</taxon>
        <taxon>Chlamydiia</taxon>
        <taxon>Parachlamydiales</taxon>
        <taxon>Parachlamydiaceae</taxon>
        <taxon>Candidatus Protochlamydia</taxon>
    </lineage>
</organism>
<keyword evidence="2" id="KW-0472">Membrane</keyword>
<protein>
    <submittedName>
        <fullName evidence="3">Conserved putative membrane protein</fullName>
    </submittedName>
</protein>
<feature type="region of interest" description="Disordered" evidence="1">
    <location>
        <begin position="1"/>
        <end position="62"/>
    </location>
</feature>
<dbReference type="Proteomes" id="UP000069902">
    <property type="component" value="Chromosome cPNK"/>
</dbReference>
<dbReference type="RefSeq" id="WP_059061160.1">
    <property type="nucleotide sequence ID" value="NZ_LN879502.1"/>
</dbReference>
<evidence type="ECO:0000256" key="1">
    <source>
        <dbReference type="SAM" id="MobiDB-lite"/>
    </source>
</evidence>
<dbReference type="PATRIC" id="fig|389348.3.peg.1546"/>
<keyword evidence="4" id="KW-1185">Reference proteome</keyword>
<keyword evidence="2" id="KW-0812">Transmembrane</keyword>